<dbReference type="PANTHER" id="PTHR36456">
    <property type="entry name" value="UPF0232 PROTEIN SCO3875"/>
    <property type="match status" value="1"/>
</dbReference>
<proteinExistence type="predicted"/>
<dbReference type="InParanoid" id="A0LHP8"/>
<dbReference type="Proteomes" id="UP000001784">
    <property type="component" value="Chromosome"/>
</dbReference>
<reference evidence="1 2" key="1">
    <citation type="submission" date="2006-10" db="EMBL/GenBank/DDBJ databases">
        <title>Complete sequence of Syntrophobacter fumaroxidans MPOB.</title>
        <authorList>
            <consortium name="US DOE Joint Genome Institute"/>
            <person name="Copeland A."/>
            <person name="Lucas S."/>
            <person name="Lapidus A."/>
            <person name="Barry K."/>
            <person name="Detter J.C."/>
            <person name="Glavina del Rio T."/>
            <person name="Hammon N."/>
            <person name="Israni S."/>
            <person name="Pitluck S."/>
            <person name="Goltsman E.G."/>
            <person name="Martinez M."/>
            <person name="Schmutz J."/>
            <person name="Larimer F."/>
            <person name="Land M."/>
            <person name="Hauser L."/>
            <person name="Kyrpides N."/>
            <person name="Kim E."/>
            <person name="Boone D.R."/>
            <person name="Brockman F."/>
            <person name="Culley D."/>
            <person name="Ferry J."/>
            <person name="Gunsalus R."/>
            <person name="McInerney M.J."/>
            <person name="Morrison M."/>
            <person name="Plugge C."/>
            <person name="Rohlin L."/>
            <person name="Scholten J."/>
            <person name="Sieber J."/>
            <person name="Stams A.J.M."/>
            <person name="Worm P."/>
            <person name="Henstra A.M."/>
            <person name="Richardson P."/>
        </authorList>
    </citation>
    <scope>NUCLEOTIDE SEQUENCE [LARGE SCALE GENOMIC DNA]</scope>
    <source>
        <strain evidence="2">DSM 10017 / MPOB</strain>
    </source>
</reference>
<dbReference type="HOGENOM" id="CLU_1577719_0_0_7"/>
<dbReference type="OrthoDB" id="5516926at2"/>
<dbReference type="EMBL" id="CP000478">
    <property type="protein sequence ID" value="ABK16950.1"/>
    <property type="molecule type" value="Genomic_DNA"/>
</dbReference>
<name>A0LHP8_SYNFM</name>
<dbReference type="PANTHER" id="PTHR36456:SF1">
    <property type="entry name" value="UPF0232 PROTEIN SCO3875"/>
    <property type="match status" value="1"/>
</dbReference>
<dbReference type="eggNOG" id="COG5512">
    <property type="taxonomic scope" value="Bacteria"/>
</dbReference>
<accession>A0LHP8</accession>
<gene>
    <name evidence="1" type="ordered locus">Sfum_1258</name>
</gene>
<dbReference type="RefSeq" id="WP_011698121.1">
    <property type="nucleotide sequence ID" value="NC_008554.1"/>
</dbReference>
<evidence type="ECO:0000313" key="1">
    <source>
        <dbReference type="EMBL" id="ABK16950.1"/>
    </source>
</evidence>
<keyword evidence="2" id="KW-1185">Reference proteome</keyword>
<evidence type="ECO:0000313" key="2">
    <source>
        <dbReference type="Proteomes" id="UP000001784"/>
    </source>
</evidence>
<protein>
    <recommendedName>
        <fullName evidence="3">DUF721 domain-containing protein</fullName>
    </recommendedName>
</protein>
<sequence>MKPGDKANLIGPVVRGWLERHPAFSASPLGDWGELVGEQVARYSRPKSLKDKVLVVIAFDSIWKHHLELNRHAVMEKINENRREPLVEEMIVRVGGVPESDPVLNPAYVQLAKLKTRRNRGRKYEKTPVRPLAPEEKALLKKLPDPDLRTIGARLLKRIPVENTPEDDE</sequence>
<dbReference type="STRING" id="335543.Sfum_1258"/>
<dbReference type="Pfam" id="PF05258">
    <property type="entry name" value="DciA"/>
    <property type="match status" value="1"/>
</dbReference>
<dbReference type="KEGG" id="sfu:Sfum_1258"/>
<evidence type="ECO:0008006" key="3">
    <source>
        <dbReference type="Google" id="ProtNLM"/>
    </source>
</evidence>
<dbReference type="InterPro" id="IPR007922">
    <property type="entry name" value="DciA-like"/>
</dbReference>
<organism evidence="1 2">
    <name type="scientific">Syntrophobacter fumaroxidans (strain DSM 10017 / MPOB)</name>
    <dbReference type="NCBI Taxonomy" id="335543"/>
    <lineage>
        <taxon>Bacteria</taxon>
        <taxon>Pseudomonadati</taxon>
        <taxon>Thermodesulfobacteriota</taxon>
        <taxon>Syntrophobacteria</taxon>
        <taxon>Syntrophobacterales</taxon>
        <taxon>Syntrophobacteraceae</taxon>
        <taxon>Syntrophobacter</taxon>
    </lineage>
</organism>
<dbReference type="AlphaFoldDB" id="A0LHP8"/>